<evidence type="ECO:0000256" key="1">
    <source>
        <dbReference type="ARBA" id="ARBA00004225"/>
    </source>
</evidence>
<evidence type="ECO:0000256" key="4">
    <source>
        <dbReference type="ARBA" id="ARBA00022741"/>
    </source>
</evidence>
<dbReference type="PROSITE" id="PS51718">
    <property type="entry name" value="G_DYNAMIN_2"/>
    <property type="match status" value="1"/>
</dbReference>
<evidence type="ECO:0000313" key="14">
    <source>
        <dbReference type="Proteomes" id="UP000439903"/>
    </source>
</evidence>
<dbReference type="GO" id="GO:0005525">
    <property type="term" value="F:GTP binding"/>
    <property type="evidence" value="ECO:0007669"/>
    <property type="project" value="UniProtKB-KW"/>
</dbReference>
<dbReference type="FunFam" id="3.40.50.300:FF:000638">
    <property type="entry name" value="Transmembrane GTPase Fzo1, putative"/>
    <property type="match status" value="1"/>
</dbReference>
<keyword evidence="8" id="KW-0175">Coiled coil</keyword>
<evidence type="ECO:0000256" key="2">
    <source>
        <dbReference type="ARBA" id="ARBA00004294"/>
    </source>
</evidence>
<evidence type="ECO:0000256" key="7">
    <source>
        <dbReference type="ARBA" id="ARBA00022989"/>
    </source>
</evidence>
<dbReference type="InterPro" id="IPR027417">
    <property type="entry name" value="P-loop_NTPase"/>
</dbReference>
<dbReference type="GO" id="GO:0008053">
    <property type="term" value="P:mitochondrial fusion"/>
    <property type="evidence" value="ECO:0007669"/>
    <property type="project" value="TreeGrafter"/>
</dbReference>
<keyword evidence="4" id="KW-0547">Nucleotide-binding</keyword>
<dbReference type="Proteomes" id="UP000439903">
    <property type="component" value="Unassembled WGS sequence"/>
</dbReference>
<keyword evidence="11" id="KW-0472">Membrane</keyword>
<dbReference type="PANTHER" id="PTHR10465:SF0">
    <property type="entry name" value="SARCALUMENIN"/>
    <property type="match status" value="1"/>
</dbReference>
<dbReference type="EMBL" id="WTPW01001903">
    <property type="protein sequence ID" value="KAF0408215.1"/>
    <property type="molecule type" value="Genomic_DNA"/>
</dbReference>
<evidence type="ECO:0000256" key="6">
    <source>
        <dbReference type="ARBA" id="ARBA00022801"/>
    </source>
</evidence>
<evidence type="ECO:0000256" key="5">
    <source>
        <dbReference type="ARBA" id="ARBA00022787"/>
    </source>
</evidence>
<keyword evidence="3" id="KW-0812">Transmembrane</keyword>
<comment type="caution">
    <text evidence="13">The sequence shown here is derived from an EMBL/GenBank/DDBJ whole genome shotgun (WGS) entry which is preliminary data.</text>
</comment>
<evidence type="ECO:0000256" key="11">
    <source>
        <dbReference type="ARBA" id="ARBA00023136"/>
    </source>
</evidence>
<evidence type="ECO:0000256" key="9">
    <source>
        <dbReference type="ARBA" id="ARBA00023128"/>
    </source>
</evidence>
<protein>
    <submittedName>
        <fullName evidence="13">P-loop containing nucleoside triphosphate hydrolase protein</fullName>
    </submittedName>
</protein>
<dbReference type="Pfam" id="PF00350">
    <property type="entry name" value="Dynamin_N"/>
    <property type="match status" value="1"/>
</dbReference>
<dbReference type="GO" id="GO:0003924">
    <property type="term" value="F:GTPase activity"/>
    <property type="evidence" value="ECO:0007669"/>
    <property type="project" value="InterPro"/>
</dbReference>
<evidence type="ECO:0000256" key="10">
    <source>
        <dbReference type="ARBA" id="ARBA00023134"/>
    </source>
</evidence>
<dbReference type="InterPro" id="IPR030381">
    <property type="entry name" value="G_DYNAMIN_dom"/>
</dbReference>
<dbReference type="GO" id="GO:0005741">
    <property type="term" value="C:mitochondrial outer membrane"/>
    <property type="evidence" value="ECO:0007669"/>
    <property type="project" value="UniProtKB-SubCell"/>
</dbReference>
<dbReference type="GO" id="GO:0051646">
    <property type="term" value="P:mitochondrion localization"/>
    <property type="evidence" value="ECO:0007669"/>
    <property type="project" value="TreeGrafter"/>
</dbReference>
<comment type="subcellular location">
    <subcellularLocation>
        <location evidence="1">Mitochondrion membrane</location>
        <topology evidence="1">Multi-pass membrane protein</topology>
    </subcellularLocation>
    <subcellularLocation>
        <location evidence="2">Mitochondrion outer membrane</location>
    </subcellularLocation>
</comment>
<evidence type="ECO:0000256" key="3">
    <source>
        <dbReference type="ARBA" id="ARBA00022692"/>
    </source>
</evidence>
<accession>A0A8H3X6D2</accession>
<evidence type="ECO:0000313" key="13">
    <source>
        <dbReference type="EMBL" id="KAF0408215.1"/>
    </source>
</evidence>
<keyword evidence="6 13" id="KW-0378">Hydrolase</keyword>
<gene>
    <name evidence="13" type="ORF">F8M41_008584</name>
</gene>
<comment type="catalytic activity">
    <reaction evidence="12">
        <text>GTP + H2O = GDP + phosphate + H(+)</text>
        <dbReference type="Rhea" id="RHEA:19669"/>
        <dbReference type="ChEBI" id="CHEBI:15377"/>
        <dbReference type="ChEBI" id="CHEBI:15378"/>
        <dbReference type="ChEBI" id="CHEBI:37565"/>
        <dbReference type="ChEBI" id="CHEBI:43474"/>
        <dbReference type="ChEBI" id="CHEBI:58189"/>
    </reaction>
</comment>
<organism evidence="13 14">
    <name type="scientific">Gigaspora margarita</name>
    <dbReference type="NCBI Taxonomy" id="4874"/>
    <lineage>
        <taxon>Eukaryota</taxon>
        <taxon>Fungi</taxon>
        <taxon>Fungi incertae sedis</taxon>
        <taxon>Mucoromycota</taxon>
        <taxon>Glomeromycotina</taxon>
        <taxon>Glomeromycetes</taxon>
        <taxon>Diversisporales</taxon>
        <taxon>Gigasporaceae</taxon>
        <taxon>Gigaspora</taxon>
    </lineage>
</organism>
<dbReference type="InterPro" id="IPR045063">
    <property type="entry name" value="Dynamin_N"/>
</dbReference>
<keyword evidence="5" id="KW-1000">Mitochondrion outer membrane</keyword>
<dbReference type="Gene3D" id="3.40.50.300">
    <property type="entry name" value="P-loop containing nucleotide triphosphate hydrolases"/>
    <property type="match status" value="1"/>
</dbReference>
<dbReference type="AlphaFoldDB" id="A0A8H3X6D2"/>
<dbReference type="PANTHER" id="PTHR10465">
    <property type="entry name" value="TRANSMEMBRANE GTPASE FZO1"/>
    <property type="match status" value="1"/>
</dbReference>
<dbReference type="OrthoDB" id="9984778at2759"/>
<keyword evidence="9" id="KW-0496">Mitochondrion</keyword>
<dbReference type="SUPFAM" id="SSF52540">
    <property type="entry name" value="P-loop containing nucleoside triphosphate hydrolases"/>
    <property type="match status" value="1"/>
</dbReference>
<sequence length="835" mass="95488">MSSQFFNVSSSKNNQTSSSIPPSGRNSQPSIFTNRIANIQINPLAEKFPTITSPVTPPLTPQSSSRLSNNQVFAHKSKKLLGLLTDTKSILERFREINKDRWNIQYPFLGQTLSNHRQFTSYDDNDFQSSMAFNRSTKNPHVISEFRQQIHTKLYTPPQQDMSSSQEINTKLNVFRLNLKQGDSSSAENVMEQLDKSSVSKLLDCRFVQGIKRIENLESRVADTSSKVLVAGDVNAGKSTFVNALLRRNVMPVDQQPCTTLFCEVLDVQENSGIEEVHAIKNIESYNREDPSTYTKIELSNLFDTINNGTDEYAQIKVYCKDKRDVHQSLLHNGVVDIALIDCPGLNRDTLKTTALFARQEEIDVIIFVVSAENHFTLSAKEFLSNASNEKAYLFIVVNRFDNIRDKEKCKRLVLDQIKEVSPRTYEHAEDLVHFVTSTAIPIEKQEINDNIDNSSTSIDKQRINDFNRLEESLRNFVLKKRSKSKLSPARHYIDNILNDIGVLSEFNRGIATRDAEKAFNELESGREAFERLCNDEKSITLKANKCVDDTCDSIMLFTKKRLEDAISNIDSSADNIEYRGLMYVWAYANDVRDAMLEEISKGVYSSEQKAKEETANCIHMIQSMAENLSGEPCQFDLERMYRRGIINTIPIALSDFFDLDITQNINERFPYVGLSGCTVIYAFSKFNAFSSLWRIYDFMGIFNMRGKTMLSLVGIAGIGACAYLLYDMGRVVPRKVAKKIKHELVQSQYVDREANRITRQSRKKIRLATEDLRSRFRIAVEEQKQNRISMEHAFKKSENAVKFFEDIFNKSEKMSEVLNSLGNNWEDSDDELYN</sequence>
<reference evidence="13 14" key="1">
    <citation type="journal article" date="2019" name="Environ. Microbiol.">
        <title>At the nexus of three kingdoms: the genome of the mycorrhizal fungus Gigaspora margarita provides insights into plant, endobacterial and fungal interactions.</title>
        <authorList>
            <person name="Venice F."/>
            <person name="Ghignone S."/>
            <person name="Salvioli di Fossalunga A."/>
            <person name="Amselem J."/>
            <person name="Novero M."/>
            <person name="Xianan X."/>
            <person name="Sedzielewska Toro K."/>
            <person name="Morin E."/>
            <person name="Lipzen A."/>
            <person name="Grigoriev I.V."/>
            <person name="Henrissat B."/>
            <person name="Martin F.M."/>
            <person name="Bonfante P."/>
        </authorList>
    </citation>
    <scope>NUCLEOTIDE SEQUENCE [LARGE SCALE GENOMIC DNA]</scope>
    <source>
        <strain evidence="13 14">BEG34</strain>
    </source>
</reference>
<dbReference type="InterPro" id="IPR027094">
    <property type="entry name" value="Mitofusin_fam"/>
</dbReference>
<proteinExistence type="predicted"/>
<keyword evidence="10" id="KW-0342">GTP-binding</keyword>
<evidence type="ECO:0000256" key="8">
    <source>
        <dbReference type="ARBA" id="ARBA00023054"/>
    </source>
</evidence>
<evidence type="ECO:0000256" key="12">
    <source>
        <dbReference type="ARBA" id="ARBA00048548"/>
    </source>
</evidence>
<keyword evidence="14" id="KW-1185">Reference proteome</keyword>
<keyword evidence="7" id="KW-1133">Transmembrane helix</keyword>
<name>A0A8H3X6D2_GIGMA</name>